<dbReference type="Pfam" id="PF13561">
    <property type="entry name" value="adh_short_C2"/>
    <property type="match status" value="1"/>
</dbReference>
<dbReference type="GO" id="GO:0016491">
    <property type="term" value="F:oxidoreductase activity"/>
    <property type="evidence" value="ECO:0007669"/>
    <property type="project" value="UniProtKB-KW"/>
</dbReference>
<keyword evidence="4" id="KW-1185">Reference proteome</keyword>
<dbReference type="InterPro" id="IPR020904">
    <property type="entry name" value="Sc_DH/Rdtase_CS"/>
</dbReference>
<evidence type="ECO:0000313" key="4">
    <source>
        <dbReference type="Proteomes" id="UP000006755"/>
    </source>
</evidence>
<gene>
    <name evidence="3" type="ORF">B3C1_04885</name>
</gene>
<sequence length="228" mass="23332">MADFHGKNLVVTGANGLIGAAICDYLRQRGAKVLGLDKAAGPGCQALDLADAAAIARFGAGIDGAVHGLVNNAAISDPHNSPLADLSLATWQQVLAVNLTAPLLLTQALLPHFAEGASVVNIGSSRALMSEPNSECYAASKGGLVALSHALAISLGAKVRVNCVSPGWIAPDQAELSLADHGQHPVGRVGRGSDIASLVAWLLSEEAGFVTGQHWLADGGMSRKMIYS</sequence>
<reference evidence="3 4" key="1">
    <citation type="journal article" date="2012" name="J. Bacteriol.">
        <title>Genome Sequence of Gallaecimonas xiamenensis Type Strain 3-C-1.</title>
        <authorList>
            <person name="Lai Q."/>
            <person name="Wang L."/>
            <person name="Wang W."/>
            <person name="Shao Z."/>
        </authorList>
    </citation>
    <scope>NUCLEOTIDE SEQUENCE [LARGE SCALE GENOMIC DNA]</scope>
    <source>
        <strain evidence="3 4">3-C-1</strain>
    </source>
</reference>
<dbReference type="eggNOG" id="COG1028">
    <property type="taxonomic scope" value="Bacteria"/>
</dbReference>
<dbReference type="InterPro" id="IPR036291">
    <property type="entry name" value="NAD(P)-bd_dom_sf"/>
</dbReference>
<dbReference type="OrthoDB" id="9779623at2"/>
<dbReference type="InterPro" id="IPR002347">
    <property type="entry name" value="SDR_fam"/>
</dbReference>
<dbReference type="AlphaFoldDB" id="K2KFW1"/>
<evidence type="ECO:0000256" key="2">
    <source>
        <dbReference type="ARBA" id="ARBA00023002"/>
    </source>
</evidence>
<comment type="caution">
    <text evidence="3">The sequence shown here is derived from an EMBL/GenBank/DDBJ whole genome shotgun (WGS) entry which is preliminary data.</text>
</comment>
<dbReference type="Proteomes" id="UP000006755">
    <property type="component" value="Unassembled WGS sequence"/>
</dbReference>
<dbReference type="STRING" id="745411.B3C1_04885"/>
<dbReference type="PANTHER" id="PTHR24321">
    <property type="entry name" value="DEHYDROGENASES, SHORT CHAIN"/>
    <property type="match status" value="1"/>
</dbReference>
<evidence type="ECO:0000256" key="1">
    <source>
        <dbReference type="ARBA" id="ARBA00006484"/>
    </source>
</evidence>
<dbReference type="PROSITE" id="PS00061">
    <property type="entry name" value="ADH_SHORT"/>
    <property type="match status" value="1"/>
</dbReference>
<protein>
    <submittedName>
        <fullName evidence="3">Short chain dehydrogenase/reductase family oxidoreductase</fullName>
    </submittedName>
</protein>
<accession>K2KFW1</accession>
<proteinExistence type="inferred from homology"/>
<dbReference type="PRINTS" id="PR00080">
    <property type="entry name" value="SDRFAMILY"/>
</dbReference>
<dbReference type="RefSeq" id="WP_008483310.1">
    <property type="nucleotide sequence ID" value="NZ_AMRI01000005.1"/>
</dbReference>
<evidence type="ECO:0000313" key="3">
    <source>
        <dbReference type="EMBL" id="EKE76215.1"/>
    </source>
</evidence>
<name>K2KFW1_9GAMM</name>
<dbReference type="SUPFAM" id="SSF51735">
    <property type="entry name" value="NAD(P)-binding Rossmann-fold domains"/>
    <property type="match status" value="1"/>
</dbReference>
<dbReference type="EMBL" id="AMRI01000005">
    <property type="protein sequence ID" value="EKE76215.1"/>
    <property type="molecule type" value="Genomic_DNA"/>
</dbReference>
<dbReference type="Gene3D" id="3.40.50.720">
    <property type="entry name" value="NAD(P)-binding Rossmann-like Domain"/>
    <property type="match status" value="1"/>
</dbReference>
<comment type="similarity">
    <text evidence="1">Belongs to the short-chain dehydrogenases/reductases (SDR) family.</text>
</comment>
<dbReference type="PRINTS" id="PR00081">
    <property type="entry name" value="GDHRDH"/>
</dbReference>
<keyword evidence="2" id="KW-0560">Oxidoreductase</keyword>
<dbReference type="PANTHER" id="PTHR24321:SF8">
    <property type="entry name" value="ESTRADIOL 17-BETA-DEHYDROGENASE 8-RELATED"/>
    <property type="match status" value="1"/>
</dbReference>
<organism evidence="3 4">
    <name type="scientific">Gallaecimonas xiamenensis 3-C-1</name>
    <dbReference type="NCBI Taxonomy" id="745411"/>
    <lineage>
        <taxon>Bacteria</taxon>
        <taxon>Pseudomonadati</taxon>
        <taxon>Pseudomonadota</taxon>
        <taxon>Gammaproteobacteria</taxon>
        <taxon>Enterobacterales</taxon>
        <taxon>Gallaecimonadaceae</taxon>
        <taxon>Gallaecimonas</taxon>
    </lineage>
</organism>